<feature type="region of interest" description="Disordered" evidence="1">
    <location>
        <begin position="163"/>
        <end position="192"/>
    </location>
</feature>
<reference evidence="2" key="1">
    <citation type="submission" date="2022-07" db="EMBL/GenBank/DDBJ databases">
        <title>Phylogenomic reconstructions and comparative analyses of Kickxellomycotina fungi.</title>
        <authorList>
            <person name="Reynolds N.K."/>
            <person name="Stajich J.E."/>
            <person name="Barry K."/>
            <person name="Grigoriev I.V."/>
            <person name="Crous P."/>
            <person name="Smith M.E."/>
        </authorList>
    </citation>
    <scope>NUCLEOTIDE SEQUENCE</scope>
    <source>
        <strain evidence="2">NRRL 1566</strain>
    </source>
</reference>
<evidence type="ECO:0000313" key="3">
    <source>
        <dbReference type="Proteomes" id="UP001139887"/>
    </source>
</evidence>
<dbReference type="Gene3D" id="2.60.120.10">
    <property type="entry name" value="Jelly Rolls"/>
    <property type="match status" value="1"/>
</dbReference>
<dbReference type="SUPFAM" id="SSF51182">
    <property type="entry name" value="RmlC-like cupins"/>
    <property type="match status" value="1"/>
</dbReference>
<feature type="region of interest" description="Disordered" evidence="1">
    <location>
        <begin position="254"/>
        <end position="289"/>
    </location>
</feature>
<evidence type="ECO:0000313" key="2">
    <source>
        <dbReference type="EMBL" id="KAJ2852025.1"/>
    </source>
</evidence>
<feature type="region of interest" description="Disordered" evidence="1">
    <location>
        <begin position="1"/>
        <end position="39"/>
    </location>
</feature>
<proteinExistence type="predicted"/>
<name>A0A9W8IIB6_9FUNG</name>
<gene>
    <name evidence="2" type="ORF">IWW36_000604</name>
</gene>
<feature type="compositionally biased region" description="Low complexity" evidence="1">
    <location>
        <begin position="255"/>
        <end position="269"/>
    </location>
</feature>
<dbReference type="InterPro" id="IPR011051">
    <property type="entry name" value="RmlC_Cupin_sf"/>
</dbReference>
<comment type="caution">
    <text evidence="2">The sequence shown here is derived from an EMBL/GenBank/DDBJ whole genome shotgun (WGS) entry which is preliminary data.</text>
</comment>
<dbReference type="AlphaFoldDB" id="A0A9W8IIB6"/>
<dbReference type="EMBL" id="JANBUW010000006">
    <property type="protein sequence ID" value="KAJ2852025.1"/>
    <property type="molecule type" value="Genomic_DNA"/>
</dbReference>
<protein>
    <submittedName>
        <fullName evidence="2">Uncharacterized protein</fullName>
    </submittedName>
</protein>
<dbReference type="OrthoDB" id="5540927at2759"/>
<dbReference type="InterPro" id="IPR014710">
    <property type="entry name" value="RmlC-like_jellyroll"/>
</dbReference>
<evidence type="ECO:0000256" key="1">
    <source>
        <dbReference type="SAM" id="MobiDB-lite"/>
    </source>
</evidence>
<keyword evidence="3" id="KW-1185">Reference proteome</keyword>
<accession>A0A9W8IIB6</accession>
<feature type="compositionally biased region" description="Low complexity" evidence="1">
    <location>
        <begin position="1"/>
        <end position="18"/>
    </location>
</feature>
<sequence length="695" mass="76961">MTGRNSAASGGSGASTAGPQPYRNSYPLHEPHAAGTVKAHHTPAINAATYTVGGPLPYNHTKQKHPQRPFVVYPEVRPPPISQALTAPPTAFGPVHPPAVLPPSGNTHWGQVPEIAPKTYQTSSPYPALQHQQYIPPPPPPPPPVPNTADAFVSTTQPGYYKIPKQGRQHRPNSISHGRPPVAPGGFYPQSAPISPTHAYDPCINVPEPRAHTYHQIDMLAMPSQNAQPLSAPAPQPAAGCAAAQPMSLYTAAMGPQASSSSRPSSGRQTPKRPHMWAKSPPNSSKCAYDSSASRLQIAYLRNKNRVCQRSNFNTLFHCLKPVDLISKSSVHMANNRERHRGNLYPLYKVNEDWIAPNVGLPLENKPGYRFMLYIVDGTLLYDNGISGEKLLSKGTIHMFTTSRDISIYARNPSKTHRAHIIRMWVETDELLKNNSSCTTASDTIVPTRSHEYRKHQEKSSSAVSHPDFHGLIRHVADSDKLNCLLIMAQPDDYLPSFGMTDLIYGPMTKPKVRAKDSLADLRSSTASPLESSYYMSQSAILTRPEYFTPEPADLESNDEDEEKWEVTDPQLTSRVCVDPLKVEEDIFVSICQLEVGEKVIYEPYDLHDRERALKRQHANPSRGGHRRVWIQTIMADLNNDASANGGRLVINGDMNNRMRPGDSAYVRRLELHETLFIENCGRVPIDFIVVETPY</sequence>
<organism evidence="2 3">
    <name type="scientific">Coemansia brasiliensis</name>
    <dbReference type="NCBI Taxonomy" id="2650707"/>
    <lineage>
        <taxon>Eukaryota</taxon>
        <taxon>Fungi</taxon>
        <taxon>Fungi incertae sedis</taxon>
        <taxon>Zoopagomycota</taxon>
        <taxon>Kickxellomycotina</taxon>
        <taxon>Kickxellomycetes</taxon>
        <taxon>Kickxellales</taxon>
        <taxon>Kickxellaceae</taxon>
        <taxon>Coemansia</taxon>
    </lineage>
</organism>
<dbReference type="Proteomes" id="UP001139887">
    <property type="component" value="Unassembled WGS sequence"/>
</dbReference>